<keyword evidence="2" id="KW-1185">Reference proteome</keyword>
<dbReference type="PROSITE" id="PS50097">
    <property type="entry name" value="BTB"/>
    <property type="match status" value="1"/>
</dbReference>
<organism evidence="1 2">
    <name type="scientific">Pristionchus pacificus</name>
    <name type="common">Parasitic nematode worm</name>
    <dbReference type="NCBI Taxonomy" id="54126"/>
    <lineage>
        <taxon>Eukaryota</taxon>
        <taxon>Metazoa</taxon>
        <taxon>Ecdysozoa</taxon>
        <taxon>Nematoda</taxon>
        <taxon>Chromadorea</taxon>
        <taxon>Rhabditida</taxon>
        <taxon>Rhabditina</taxon>
        <taxon>Diplogasteromorpha</taxon>
        <taxon>Diplogasteroidea</taxon>
        <taxon>Neodiplogasteridae</taxon>
        <taxon>Pristionchus</taxon>
    </lineage>
</organism>
<sequence>MCVWQSDDNFTEKMQPIEGTIHWEVDDIFNFVESDGTERDSPAMEIGGLIWKLRVRIDCNHRTGDIPSLGVYLTCTYPEARRFWRVETQYSITLINIEDITWSRGGETNFNEVCYPDTIQMKGHCAIGTLHDILNMAEGFVRNDSITIVARVSVTKTQGVGVENNTRDFSEKNDMSDVCLIIENKQVHVTKAILAEHSSVFKTMFYAKFHEHGKSEIELKDVNHKEFVELLNVIYTSMHGITDLSVESILVLADQFHMKIILEAAGMFLMLHSRLGLGQRLLLTDIYKLDNAQAYLIYTIKNRSEMRNLQSPEWYRKFSDTLKARICDRAIELKH</sequence>
<dbReference type="PANTHER" id="PTHR47022:SF1">
    <property type="entry name" value="BTB AND MATH DOMAIN-CONTAINING PROTEIN 36-RELATED"/>
    <property type="match status" value="1"/>
</dbReference>
<protein>
    <submittedName>
        <fullName evidence="1">BTB domain-containing protein</fullName>
    </submittedName>
</protein>
<reference evidence="1" key="2">
    <citation type="submission" date="2022-06" db="UniProtKB">
        <authorList>
            <consortium name="EnsemblMetazoa"/>
        </authorList>
    </citation>
    <scope>IDENTIFICATION</scope>
    <source>
        <strain evidence="1">PS312</strain>
    </source>
</reference>
<accession>A0A8R1UFP1</accession>
<dbReference type="CDD" id="cd00121">
    <property type="entry name" value="MATH"/>
    <property type="match status" value="1"/>
</dbReference>
<dbReference type="Gene3D" id="3.30.710.10">
    <property type="entry name" value="Potassium Channel Kv1.1, Chain A"/>
    <property type="match status" value="1"/>
</dbReference>
<dbReference type="SMART" id="SM00225">
    <property type="entry name" value="BTB"/>
    <property type="match status" value="1"/>
</dbReference>
<dbReference type="OrthoDB" id="409824at2759"/>
<gene>
    <name evidence="1" type="primary">WBGene00111909</name>
</gene>
<dbReference type="SUPFAM" id="SSF49599">
    <property type="entry name" value="TRAF domain-like"/>
    <property type="match status" value="1"/>
</dbReference>
<dbReference type="AlphaFoldDB" id="A0A2A6CX76"/>
<dbReference type="CDD" id="cd18186">
    <property type="entry name" value="BTB_POZ_ZBTB_KLHL-like"/>
    <property type="match status" value="1"/>
</dbReference>
<dbReference type="PROSITE" id="PS50144">
    <property type="entry name" value="MATH"/>
    <property type="match status" value="1"/>
</dbReference>
<name>A0A2A6CX76_PRIPA</name>
<reference evidence="2" key="1">
    <citation type="journal article" date="2008" name="Nat. Genet.">
        <title>The Pristionchus pacificus genome provides a unique perspective on nematode lifestyle and parasitism.</title>
        <authorList>
            <person name="Dieterich C."/>
            <person name="Clifton S.W."/>
            <person name="Schuster L.N."/>
            <person name="Chinwalla A."/>
            <person name="Delehaunty K."/>
            <person name="Dinkelacker I."/>
            <person name="Fulton L."/>
            <person name="Fulton R."/>
            <person name="Godfrey J."/>
            <person name="Minx P."/>
            <person name="Mitreva M."/>
            <person name="Roeseler W."/>
            <person name="Tian H."/>
            <person name="Witte H."/>
            <person name="Yang S.P."/>
            <person name="Wilson R.K."/>
            <person name="Sommer R.J."/>
        </authorList>
    </citation>
    <scope>NUCLEOTIDE SEQUENCE [LARGE SCALE GENOMIC DNA]</scope>
    <source>
        <strain evidence="2">PS312</strain>
    </source>
</reference>
<evidence type="ECO:0000313" key="1">
    <source>
        <dbReference type="EnsemblMetazoa" id="PPA22355.1"/>
    </source>
</evidence>
<dbReference type="PANTHER" id="PTHR47022">
    <property type="entry name" value="BTB AND MATH DOMAIN-CONTAINING PROTEIN 36-RELATED"/>
    <property type="match status" value="1"/>
</dbReference>
<dbReference type="EnsemblMetazoa" id="PPA22355.1">
    <property type="protein sequence ID" value="PPA22355.1"/>
    <property type="gene ID" value="WBGene00111909"/>
</dbReference>
<accession>A0A2A6CX76</accession>
<dbReference type="InterPro" id="IPR011333">
    <property type="entry name" value="SKP1/BTB/POZ_sf"/>
</dbReference>
<proteinExistence type="predicted"/>
<dbReference type="InterPro" id="IPR002083">
    <property type="entry name" value="MATH/TRAF_dom"/>
</dbReference>
<dbReference type="SUPFAM" id="SSF54695">
    <property type="entry name" value="POZ domain"/>
    <property type="match status" value="1"/>
</dbReference>
<evidence type="ECO:0000313" key="2">
    <source>
        <dbReference type="Proteomes" id="UP000005239"/>
    </source>
</evidence>
<dbReference type="InterPro" id="IPR008974">
    <property type="entry name" value="TRAF-like"/>
</dbReference>
<dbReference type="InterPro" id="IPR000210">
    <property type="entry name" value="BTB/POZ_dom"/>
</dbReference>
<dbReference type="Pfam" id="PF00651">
    <property type="entry name" value="BTB"/>
    <property type="match status" value="1"/>
</dbReference>
<dbReference type="Proteomes" id="UP000005239">
    <property type="component" value="Unassembled WGS sequence"/>
</dbReference>
<dbReference type="Pfam" id="PF00917">
    <property type="entry name" value="MATH"/>
    <property type="match status" value="1"/>
</dbReference>
<dbReference type="Gene3D" id="2.60.210.10">
    <property type="entry name" value="Apoptosis, Tumor Necrosis Factor Receptor Associated Protein 2, Chain A"/>
    <property type="match status" value="1"/>
</dbReference>